<dbReference type="OrthoDB" id="6106880at2759"/>
<evidence type="ECO:0000256" key="1">
    <source>
        <dbReference type="ARBA" id="ARBA00022723"/>
    </source>
</evidence>
<dbReference type="PANTHER" id="PTHR22791:SF31">
    <property type="entry name" value="IM:7152348"/>
    <property type="match status" value="1"/>
</dbReference>
<dbReference type="GeneID" id="106513345"/>
<evidence type="ECO:0000256" key="2">
    <source>
        <dbReference type="ARBA" id="ARBA00022771"/>
    </source>
</evidence>
<dbReference type="PANTHER" id="PTHR22791">
    <property type="entry name" value="RING-TYPE DOMAIN-CONTAINING PROTEIN"/>
    <property type="match status" value="1"/>
</dbReference>
<dbReference type="RefSeq" id="XP_013857588.1">
    <property type="nucleotide sequence ID" value="XM_014002134.1"/>
</dbReference>
<dbReference type="InterPro" id="IPR013083">
    <property type="entry name" value="Znf_RING/FYVE/PHD"/>
</dbReference>
<dbReference type="GO" id="GO:0008270">
    <property type="term" value="F:zinc ion binding"/>
    <property type="evidence" value="ECO:0007669"/>
    <property type="project" value="UniProtKB-KW"/>
</dbReference>
<organism evidence="6 7">
    <name type="scientific">Austrofundulus limnaeus</name>
    <name type="common">Annual killifish</name>
    <dbReference type="NCBI Taxonomy" id="52670"/>
    <lineage>
        <taxon>Eukaryota</taxon>
        <taxon>Metazoa</taxon>
        <taxon>Chordata</taxon>
        <taxon>Craniata</taxon>
        <taxon>Vertebrata</taxon>
        <taxon>Euteleostomi</taxon>
        <taxon>Actinopterygii</taxon>
        <taxon>Neopterygii</taxon>
        <taxon>Teleostei</taxon>
        <taxon>Neoteleostei</taxon>
        <taxon>Acanthomorphata</taxon>
        <taxon>Ovalentaria</taxon>
        <taxon>Atherinomorphae</taxon>
        <taxon>Cyprinodontiformes</taxon>
        <taxon>Rivulidae</taxon>
        <taxon>Austrofundulus</taxon>
    </lineage>
</organism>
<evidence type="ECO:0000313" key="6">
    <source>
        <dbReference type="Proteomes" id="UP000192220"/>
    </source>
</evidence>
<evidence type="ECO:0000313" key="7">
    <source>
        <dbReference type="RefSeq" id="XP_013857587.1"/>
    </source>
</evidence>
<dbReference type="GO" id="GO:0061630">
    <property type="term" value="F:ubiquitin protein ligase activity"/>
    <property type="evidence" value="ECO:0007669"/>
    <property type="project" value="TreeGrafter"/>
</dbReference>
<reference evidence="7 8" key="1">
    <citation type="submission" date="2025-04" db="UniProtKB">
        <authorList>
            <consortium name="RefSeq"/>
        </authorList>
    </citation>
    <scope>IDENTIFICATION</scope>
    <source>
        <strain evidence="7 8">Quisiro</strain>
        <tissue evidence="7 8">Liver</tissue>
    </source>
</reference>
<keyword evidence="3" id="KW-0862">Zinc</keyword>
<proteinExistence type="predicted"/>
<keyword evidence="6" id="KW-1185">Reference proteome</keyword>
<feature type="domain" description="RING-type" evidence="5">
    <location>
        <begin position="17"/>
        <end position="64"/>
    </location>
</feature>
<dbReference type="Gene3D" id="3.30.40.10">
    <property type="entry name" value="Zinc/RING finger domain, C3HC4 (zinc finger)"/>
    <property type="match status" value="1"/>
</dbReference>
<evidence type="ECO:0000256" key="4">
    <source>
        <dbReference type="PROSITE-ProRule" id="PRU00175"/>
    </source>
</evidence>
<dbReference type="KEGG" id="alim:106513345"/>
<dbReference type="SMART" id="SM00184">
    <property type="entry name" value="RING"/>
    <property type="match status" value="1"/>
</dbReference>
<dbReference type="PROSITE" id="PS00518">
    <property type="entry name" value="ZF_RING_1"/>
    <property type="match status" value="1"/>
</dbReference>
<name>A0A2I4AQ22_AUSLI</name>
<evidence type="ECO:0000313" key="8">
    <source>
        <dbReference type="RefSeq" id="XP_013857588.1"/>
    </source>
</evidence>
<keyword evidence="2 4" id="KW-0863">Zinc-finger</keyword>
<dbReference type="InterPro" id="IPR051435">
    <property type="entry name" value="RING_finger_E3_ubiq-ligases"/>
</dbReference>
<evidence type="ECO:0000259" key="5">
    <source>
        <dbReference type="PROSITE" id="PS50089"/>
    </source>
</evidence>
<evidence type="ECO:0000256" key="3">
    <source>
        <dbReference type="ARBA" id="ARBA00022833"/>
    </source>
</evidence>
<gene>
    <name evidence="7 8" type="primary">LOC106513345</name>
</gene>
<accession>A0A2I4AQ22</accession>
<dbReference type="GO" id="GO:0016567">
    <property type="term" value="P:protein ubiquitination"/>
    <property type="evidence" value="ECO:0007669"/>
    <property type="project" value="TreeGrafter"/>
</dbReference>
<dbReference type="InterPro" id="IPR017907">
    <property type="entry name" value="Znf_RING_CS"/>
</dbReference>
<dbReference type="AlphaFoldDB" id="A0A2I4AQ22"/>
<protein>
    <submittedName>
        <fullName evidence="7 8">RING finger protein 224-like</fullName>
    </submittedName>
</protein>
<dbReference type="PROSITE" id="PS50089">
    <property type="entry name" value="ZF_RING_2"/>
    <property type="match status" value="1"/>
</dbReference>
<sequence length="144" mass="16842">MPHLPETSVPPQEDLICSICCYRYCRKTRLPRVLHCSHTFCAVCLENISSRCNVIHTARCPLCRWTTCTPSALELTHYLNIDTEIWDQITAETEPLWVLEDVEVEKDTNPEPKRKDFKSKLQQFFQRSVAVGDRRGWRISTNQF</sequence>
<dbReference type="SUPFAM" id="SSF57850">
    <property type="entry name" value="RING/U-box"/>
    <property type="match status" value="1"/>
</dbReference>
<dbReference type="InterPro" id="IPR001841">
    <property type="entry name" value="Znf_RING"/>
</dbReference>
<dbReference type="Proteomes" id="UP000192220">
    <property type="component" value="Unplaced"/>
</dbReference>
<dbReference type="RefSeq" id="XP_013857587.1">
    <property type="nucleotide sequence ID" value="XM_014002133.1"/>
</dbReference>
<keyword evidence="1" id="KW-0479">Metal-binding</keyword>